<dbReference type="EMBL" id="BA000031">
    <property type="protein sequence ID" value="BAC61160.1"/>
    <property type="molecule type" value="Genomic_DNA"/>
</dbReference>
<keyword evidence="1" id="KW-0812">Transmembrane</keyword>
<dbReference type="Proteomes" id="UP000002493">
    <property type="component" value="Chromosome 1"/>
</dbReference>
<dbReference type="KEGG" id="vpa:VP2897"/>
<organism evidence="2 3">
    <name type="scientific">Vibrio parahaemolyticus serotype O3:K6 (strain RIMD 2210633)</name>
    <dbReference type="NCBI Taxonomy" id="223926"/>
    <lineage>
        <taxon>Bacteria</taxon>
        <taxon>Pseudomonadati</taxon>
        <taxon>Pseudomonadota</taxon>
        <taxon>Gammaproteobacteria</taxon>
        <taxon>Vibrionales</taxon>
        <taxon>Vibrionaceae</taxon>
        <taxon>Vibrio</taxon>
    </lineage>
</organism>
<feature type="transmembrane region" description="Helical" evidence="1">
    <location>
        <begin position="12"/>
        <end position="32"/>
    </location>
</feature>
<accession>Q87KS9</accession>
<proteinExistence type="predicted"/>
<protein>
    <submittedName>
        <fullName evidence="2">Uncharacterized protein</fullName>
    </submittedName>
</protein>
<name>Q87KS9_VIBPA</name>
<dbReference type="HOGENOM" id="CLU_3384395_0_0_6"/>
<sequence length="33" mass="3492">MASLTAFAHPSYVAGYVSGMGSIVASHIINYFE</sequence>
<keyword evidence="1" id="KW-0472">Membrane</keyword>
<evidence type="ECO:0000256" key="1">
    <source>
        <dbReference type="SAM" id="Phobius"/>
    </source>
</evidence>
<keyword evidence="1" id="KW-1133">Transmembrane helix</keyword>
<reference evidence="2 3" key="1">
    <citation type="journal article" date="2003" name="Lancet">
        <title>Genome sequence of Vibrio parahaemolyticus: a pathogenic mechanism distinct from that of V. cholerae.</title>
        <authorList>
            <person name="Makino K."/>
            <person name="Oshima K."/>
            <person name="Kurokawa K."/>
            <person name="Yokoyama K."/>
            <person name="Uda T."/>
            <person name="Tagomori K."/>
            <person name="Iijima Y."/>
            <person name="Najima M."/>
            <person name="Nakano M."/>
            <person name="Yamashita A."/>
            <person name="Kubota Y."/>
            <person name="Kimura S."/>
            <person name="Yasunaga T."/>
            <person name="Honda T."/>
            <person name="Shinagawa H."/>
            <person name="Hattori M."/>
            <person name="Iida T."/>
        </authorList>
    </citation>
    <scope>NUCLEOTIDE SEQUENCE [LARGE SCALE GENOMIC DNA]</scope>
    <source>
        <strain evidence="3">RIMD 2210633</strain>
    </source>
</reference>
<evidence type="ECO:0000313" key="2">
    <source>
        <dbReference type="EMBL" id="BAC61160.1"/>
    </source>
</evidence>
<gene>
    <name evidence="2" type="ordered locus">VP2897</name>
</gene>
<dbReference type="AlphaFoldDB" id="Q87KS9"/>
<evidence type="ECO:0000313" key="3">
    <source>
        <dbReference type="Proteomes" id="UP000002493"/>
    </source>
</evidence>